<dbReference type="STRING" id="872970.SAMN04488134_11358"/>
<feature type="transmembrane region" description="Helical" evidence="1">
    <location>
        <begin position="29"/>
        <end position="49"/>
    </location>
</feature>
<evidence type="ECO:0000313" key="3">
    <source>
        <dbReference type="Proteomes" id="UP000199300"/>
    </source>
</evidence>
<reference evidence="2 3" key="1">
    <citation type="submission" date="2016-10" db="EMBL/GenBank/DDBJ databases">
        <authorList>
            <person name="de Groot N.N."/>
        </authorList>
    </citation>
    <scope>NUCLEOTIDE SEQUENCE [LARGE SCALE GENOMIC DNA]</scope>
    <source>
        <strain evidence="2 3">CGMCC 1.10434</strain>
    </source>
</reference>
<gene>
    <name evidence="2" type="ORF">SAMN04488134_11358</name>
</gene>
<dbReference type="RefSeq" id="WP_091499879.1">
    <property type="nucleotide sequence ID" value="NZ_FODJ01000013.1"/>
</dbReference>
<dbReference type="AlphaFoldDB" id="A0A1H8SPA4"/>
<name>A0A1H8SPA4_9BACI</name>
<organism evidence="2 3">
    <name type="scientific">Amphibacillus marinus</name>
    <dbReference type="NCBI Taxonomy" id="872970"/>
    <lineage>
        <taxon>Bacteria</taxon>
        <taxon>Bacillati</taxon>
        <taxon>Bacillota</taxon>
        <taxon>Bacilli</taxon>
        <taxon>Bacillales</taxon>
        <taxon>Bacillaceae</taxon>
        <taxon>Amphibacillus</taxon>
    </lineage>
</organism>
<dbReference type="EMBL" id="FODJ01000013">
    <property type="protein sequence ID" value="SEO80471.1"/>
    <property type="molecule type" value="Genomic_DNA"/>
</dbReference>
<accession>A0A1H8SPA4</accession>
<keyword evidence="1" id="KW-0472">Membrane</keyword>
<keyword evidence="3" id="KW-1185">Reference proteome</keyword>
<keyword evidence="1" id="KW-1133">Transmembrane helix</keyword>
<sequence>MRMNFWTQENMLEFWGYVRMLLETAGPGVMLAAAVAAVGFLIPIIINAFKKANTDDEQDYEYREY</sequence>
<dbReference type="Proteomes" id="UP000199300">
    <property type="component" value="Unassembled WGS sequence"/>
</dbReference>
<evidence type="ECO:0000313" key="2">
    <source>
        <dbReference type="EMBL" id="SEO80471.1"/>
    </source>
</evidence>
<keyword evidence="1" id="KW-0812">Transmembrane</keyword>
<evidence type="ECO:0000256" key="1">
    <source>
        <dbReference type="SAM" id="Phobius"/>
    </source>
</evidence>
<proteinExistence type="predicted"/>
<protein>
    <submittedName>
        <fullName evidence="2">Uncharacterized protein</fullName>
    </submittedName>
</protein>